<accession>A0AA96GFY3</accession>
<dbReference type="SUPFAM" id="SSF51735">
    <property type="entry name" value="NAD(P)-binding Rossmann-fold domains"/>
    <property type="match status" value="1"/>
</dbReference>
<dbReference type="KEGG" id="nall:PP769_19570"/>
<organism evidence="3 4">
    <name type="scientific">Candidatus Nitrospira allomarina</name>
    <dbReference type="NCBI Taxonomy" id="3020900"/>
    <lineage>
        <taxon>Bacteria</taxon>
        <taxon>Pseudomonadati</taxon>
        <taxon>Nitrospirota</taxon>
        <taxon>Nitrospiria</taxon>
        <taxon>Nitrospirales</taxon>
        <taxon>Nitrospiraceae</taxon>
        <taxon>Nitrospira</taxon>
    </lineage>
</organism>
<feature type="domain" description="NAD-dependent epimerase/dehydratase" evidence="2">
    <location>
        <begin position="12"/>
        <end position="223"/>
    </location>
</feature>
<comment type="similarity">
    <text evidence="1">Belongs to the NAD(P)-dependent epimerase/dehydratase family.</text>
</comment>
<gene>
    <name evidence="3" type="ORF">PP769_19570</name>
</gene>
<dbReference type="Pfam" id="PF01370">
    <property type="entry name" value="Epimerase"/>
    <property type="match status" value="1"/>
</dbReference>
<evidence type="ECO:0000313" key="4">
    <source>
        <dbReference type="Proteomes" id="UP001302719"/>
    </source>
</evidence>
<dbReference type="InterPro" id="IPR001509">
    <property type="entry name" value="Epimerase_deHydtase"/>
</dbReference>
<dbReference type="RefSeq" id="WP_312643533.1">
    <property type="nucleotide sequence ID" value="NZ_CP116967.1"/>
</dbReference>
<keyword evidence="4" id="KW-1185">Reference proteome</keyword>
<dbReference type="AlphaFoldDB" id="A0AA96GFY3"/>
<dbReference type="InterPro" id="IPR036291">
    <property type="entry name" value="NAD(P)-bd_dom_sf"/>
</dbReference>
<dbReference type="Proteomes" id="UP001302719">
    <property type="component" value="Chromosome"/>
</dbReference>
<name>A0AA96GFY3_9BACT</name>
<evidence type="ECO:0000313" key="3">
    <source>
        <dbReference type="EMBL" id="WNM58143.1"/>
    </source>
</evidence>
<dbReference type="Gene3D" id="3.40.50.720">
    <property type="entry name" value="NAD(P)-binding Rossmann-like Domain"/>
    <property type="match status" value="1"/>
</dbReference>
<reference evidence="3 4" key="1">
    <citation type="submission" date="2023-01" db="EMBL/GenBank/DDBJ databases">
        <title>Cultivation and genomic characterization of new, ubiquitous marine nitrite-oxidizing bacteria from the Nitrospirales.</title>
        <authorList>
            <person name="Mueller A.J."/>
            <person name="Daebeler A."/>
            <person name="Herbold C.W."/>
            <person name="Kirkegaard R.H."/>
            <person name="Daims H."/>
        </authorList>
    </citation>
    <scope>NUCLEOTIDE SEQUENCE [LARGE SCALE GENOMIC DNA]</scope>
    <source>
        <strain evidence="3 4">VA</strain>
    </source>
</reference>
<sequence length="315" mass="34443">MTIIKSLSDVKVLITGGSGFLGTHLFQRLCPISGEVHATSRTQRQNLKGGPLWWQTNLEDLGAVRRLLKNIQPDIIFHMSGLASAIQTVEFVLPTFHSLLTSTVNLLTVATEAGCQRVVLAGSLNEPQSDDPEMIPSSPYAAAKWAGSAYGRMFHALYGTPLVIVRTFMTYGPGQDSRKLIPSVVLSLLKEESPKLSSGQWNADWIFIDDVIDGFIAAARMPQIEGSTLDLGMGTLVTVRELVEKLVKIVGGNVEPLFGVLPDRVLEPARKAEIGMTYEKLGWKPKVSLESGLRQTVEWYKAKYLGSMSSQSIGQ</sequence>
<evidence type="ECO:0000256" key="1">
    <source>
        <dbReference type="ARBA" id="ARBA00007637"/>
    </source>
</evidence>
<proteinExistence type="inferred from homology"/>
<dbReference type="PANTHER" id="PTHR43000">
    <property type="entry name" value="DTDP-D-GLUCOSE 4,6-DEHYDRATASE-RELATED"/>
    <property type="match status" value="1"/>
</dbReference>
<evidence type="ECO:0000259" key="2">
    <source>
        <dbReference type="Pfam" id="PF01370"/>
    </source>
</evidence>
<dbReference type="EMBL" id="CP116967">
    <property type="protein sequence ID" value="WNM58143.1"/>
    <property type="molecule type" value="Genomic_DNA"/>
</dbReference>
<protein>
    <submittedName>
        <fullName evidence="3">NAD-dependent epimerase/dehydratase family protein</fullName>
    </submittedName>
</protein>